<feature type="signal peptide" evidence="1">
    <location>
        <begin position="1"/>
        <end position="19"/>
    </location>
</feature>
<gene>
    <name evidence="2" type="ORF">GCM10007877_06480</name>
</gene>
<comment type="caution">
    <text evidence="2">The sequence shown here is derived from an EMBL/GenBank/DDBJ whole genome shotgun (WGS) entry which is preliminary data.</text>
</comment>
<keyword evidence="1" id="KW-0732">Signal</keyword>
<dbReference type="Proteomes" id="UP001156870">
    <property type="component" value="Unassembled WGS sequence"/>
</dbReference>
<protein>
    <submittedName>
        <fullName evidence="2">Uncharacterized protein</fullName>
    </submittedName>
</protein>
<keyword evidence="3" id="KW-1185">Reference proteome</keyword>
<accession>A0AA37WKT3</accession>
<dbReference type="RefSeq" id="WP_232592249.1">
    <property type="nucleotide sequence ID" value="NZ_BSPD01000020.1"/>
</dbReference>
<organism evidence="2 3">
    <name type="scientific">Marinibactrum halimedae</name>
    <dbReference type="NCBI Taxonomy" id="1444977"/>
    <lineage>
        <taxon>Bacteria</taxon>
        <taxon>Pseudomonadati</taxon>
        <taxon>Pseudomonadota</taxon>
        <taxon>Gammaproteobacteria</taxon>
        <taxon>Cellvibrionales</taxon>
        <taxon>Cellvibrionaceae</taxon>
        <taxon>Marinibactrum</taxon>
    </lineage>
</organism>
<evidence type="ECO:0000313" key="2">
    <source>
        <dbReference type="EMBL" id="GLS24934.1"/>
    </source>
</evidence>
<sequence length="294" mass="33612">MIKKSLLLAGIIFSGLVGAESNVNEVDLDLEYPLQLKEGSVYRFPVDLGQEYLSIEEVCVSLELVDKVTYPTSPRGLSVSRERELSDPYDIKIMHLVSYFPIALRLEEIYDENGEVIGFKTVEIIPEIKVCFPGNEEVYLDGRYNLRLEVPSFSSDSEDDLKYYDVENIKVTVKGEKSLVSSKLTRQPSQSDLGSDKIVNYNVEIVNNDFNDLEKTMTVWATMFLSNGLPYALKEPFEVNLKYGEPILIESRELDMPDFIGDEFGDIYEIHWFVSDENGKIHSRTNLKLLERAY</sequence>
<reference evidence="2 3" key="1">
    <citation type="journal article" date="2014" name="Int. J. Syst. Evol. Microbiol.">
        <title>Complete genome sequence of Corynebacterium casei LMG S-19264T (=DSM 44701T), isolated from a smear-ripened cheese.</title>
        <authorList>
            <consortium name="US DOE Joint Genome Institute (JGI-PGF)"/>
            <person name="Walter F."/>
            <person name="Albersmeier A."/>
            <person name="Kalinowski J."/>
            <person name="Ruckert C."/>
        </authorList>
    </citation>
    <scope>NUCLEOTIDE SEQUENCE [LARGE SCALE GENOMIC DNA]</scope>
    <source>
        <strain evidence="2 3">NBRC 110095</strain>
    </source>
</reference>
<feature type="chain" id="PRO_5041440950" evidence="1">
    <location>
        <begin position="20"/>
        <end position="294"/>
    </location>
</feature>
<dbReference type="EMBL" id="BSPD01000020">
    <property type="protein sequence ID" value="GLS24934.1"/>
    <property type="molecule type" value="Genomic_DNA"/>
</dbReference>
<proteinExistence type="predicted"/>
<name>A0AA37WKT3_9GAMM</name>
<dbReference type="AlphaFoldDB" id="A0AA37WKT3"/>
<evidence type="ECO:0000256" key="1">
    <source>
        <dbReference type="SAM" id="SignalP"/>
    </source>
</evidence>
<evidence type="ECO:0000313" key="3">
    <source>
        <dbReference type="Proteomes" id="UP001156870"/>
    </source>
</evidence>